<feature type="compositionally biased region" description="Polar residues" evidence="1">
    <location>
        <begin position="117"/>
        <end position="126"/>
    </location>
</feature>
<gene>
    <name evidence="2" type="ORF">RFULGI_LOCUS11959</name>
</gene>
<dbReference type="Proteomes" id="UP000789396">
    <property type="component" value="Unassembled WGS sequence"/>
</dbReference>
<reference evidence="2" key="1">
    <citation type="submission" date="2021-06" db="EMBL/GenBank/DDBJ databases">
        <authorList>
            <person name="Kallberg Y."/>
            <person name="Tangrot J."/>
            <person name="Rosling A."/>
        </authorList>
    </citation>
    <scope>NUCLEOTIDE SEQUENCE</scope>
    <source>
        <strain evidence="2">IN212</strain>
    </source>
</reference>
<sequence>YNSKKFQISQQEHLLVPTYQVNTNQTDLALNQLLLNHLIKIRQMPNIMQFIEYAKKAIDYAIQAYKIDELVNQLENFIEKTKKELFNNQVNTNNIVSDPIRVNHKGRQPKRYKSGGKTVQNKRQGL</sequence>
<feature type="region of interest" description="Disordered" evidence="1">
    <location>
        <begin position="98"/>
        <end position="126"/>
    </location>
</feature>
<protein>
    <submittedName>
        <fullName evidence="2">7556_t:CDS:1</fullName>
    </submittedName>
</protein>
<dbReference type="AlphaFoldDB" id="A0A9N9IBF7"/>
<evidence type="ECO:0000313" key="3">
    <source>
        <dbReference type="Proteomes" id="UP000789396"/>
    </source>
</evidence>
<evidence type="ECO:0000313" key="2">
    <source>
        <dbReference type="EMBL" id="CAG8728627.1"/>
    </source>
</evidence>
<proteinExistence type="predicted"/>
<dbReference type="OrthoDB" id="2410706at2759"/>
<feature type="compositionally biased region" description="Basic residues" evidence="1">
    <location>
        <begin position="102"/>
        <end position="114"/>
    </location>
</feature>
<accession>A0A9N9IBF7</accession>
<dbReference type="EMBL" id="CAJVPZ010027523">
    <property type="protein sequence ID" value="CAG8728627.1"/>
    <property type="molecule type" value="Genomic_DNA"/>
</dbReference>
<name>A0A9N9IBF7_9GLOM</name>
<comment type="caution">
    <text evidence="2">The sequence shown here is derived from an EMBL/GenBank/DDBJ whole genome shotgun (WGS) entry which is preliminary data.</text>
</comment>
<organism evidence="2 3">
    <name type="scientific">Racocetra fulgida</name>
    <dbReference type="NCBI Taxonomy" id="60492"/>
    <lineage>
        <taxon>Eukaryota</taxon>
        <taxon>Fungi</taxon>
        <taxon>Fungi incertae sedis</taxon>
        <taxon>Mucoromycota</taxon>
        <taxon>Glomeromycotina</taxon>
        <taxon>Glomeromycetes</taxon>
        <taxon>Diversisporales</taxon>
        <taxon>Gigasporaceae</taxon>
        <taxon>Racocetra</taxon>
    </lineage>
</organism>
<feature type="non-terminal residue" evidence="2">
    <location>
        <position position="1"/>
    </location>
</feature>
<evidence type="ECO:0000256" key="1">
    <source>
        <dbReference type="SAM" id="MobiDB-lite"/>
    </source>
</evidence>
<keyword evidence="3" id="KW-1185">Reference proteome</keyword>